<evidence type="ECO:0000256" key="4">
    <source>
        <dbReference type="PIRSR" id="PIRSR613078-1"/>
    </source>
</evidence>
<protein>
    <recommendedName>
        <fullName evidence="7">2,3-bisphosphoglycerate-dependent phosphoglycerate mutase</fullName>
        <ecNumber evidence="7">5.4.2.11</ecNumber>
    </recommendedName>
</protein>
<gene>
    <name evidence="8" type="ORF">PA27867_3395</name>
</gene>
<dbReference type="Gene3D" id="3.40.50.1240">
    <property type="entry name" value="Phosphoglycerate mutase-like"/>
    <property type="match status" value="1"/>
</dbReference>
<dbReference type="NCBIfam" id="TIGR01258">
    <property type="entry name" value="pgm_1"/>
    <property type="match status" value="1"/>
</dbReference>
<comment type="pathway">
    <text evidence="7">Carbohydrate degradation; glycolysis; pyruvate from D-glyceraldehyde 3-phosphate: step 3/5.</text>
</comment>
<feature type="binding site" evidence="5">
    <location>
        <begin position="16"/>
        <end position="23"/>
    </location>
    <ligand>
        <name>substrate</name>
    </ligand>
</feature>
<dbReference type="Proteomes" id="UP000092582">
    <property type="component" value="Chromosome 1"/>
</dbReference>
<dbReference type="InterPro" id="IPR013078">
    <property type="entry name" value="His_Pase_superF_clade-1"/>
</dbReference>
<dbReference type="RefSeq" id="WP_066598264.1">
    <property type="nucleotide sequence ID" value="NZ_CP016282.1"/>
</dbReference>
<dbReference type="GO" id="GO:0004619">
    <property type="term" value="F:phosphoglycerate mutase activity"/>
    <property type="evidence" value="ECO:0007669"/>
    <property type="project" value="UniProtKB-EC"/>
</dbReference>
<dbReference type="SMART" id="SM00855">
    <property type="entry name" value="PGAM"/>
    <property type="match status" value="1"/>
</dbReference>
<dbReference type="UniPathway" id="UPA00109">
    <property type="reaction ID" value="UER00186"/>
</dbReference>
<dbReference type="InterPro" id="IPR001345">
    <property type="entry name" value="PG/BPGM_mutase_AS"/>
</dbReference>
<dbReference type="PATRIC" id="fig|670052.7.peg.3494"/>
<dbReference type="CDD" id="cd07067">
    <property type="entry name" value="HP_PGM_like"/>
    <property type="match status" value="1"/>
</dbReference>
<organism evidence="8 9">
    <name type="scientific">Cryobacterium arcticum</name>
    <dbReference type="NCBI Taxonomy" id="670052"/>
    <lineage>
        <taxon>Bacteria</taxon>
        <taxon>Bacillati</taxon>
        <taxon>Actinomycetota</taxon>
        <taxon>Actinomycetes</taxon>
        <taxon>Micrococcales</taxon>
        <taxon>Microbacteriaceae</taxon>
        <taxon>Cryobacterium</taxon>
    </lineage>
</organism>
<evidence type="ECO:0000256" key="5">
    <source>
        <dbReference type="PIRSR" id="PIRSR613078-2"/>
    </source>
</evidence>
<evidence type="ECO:0000256" key="3">
    <source>
        <dbReference type="ARBA" id="ARBA00023235"/>
    </source>
</evidence>
<dbReference type="EMBL" id="CP016282">
    <property type="protein sequence ID" value="ANP74322.1"/>
    <property type="molecule type" value="Genomic_DNA"/>
</dbReference>
<reference evidence="8 9" key="1">
    <citation type="submission" date="2016-06" db="EMBL/GenBank/DDBJ databases">
        <title>Genome sequencing of Cryobacterium arcticum PAMC 27867.</title>
        <authorList>
            <person name="Lee J."/>
            <person name="Kim O.-S."/>
        </authorList>
    </citation>
    <scope>NUCLEOTIDE SEQUENCE [LARGE SCALE GENOMIC DNA]</scope>
    <source>
        <strain evidence="8 9">PAMC 27867</strain>
    </source>
</reference>
<feature type="binding site" evidence="5">
    <location>
        <begin position="29"/>
        <end position="30"/>
    </location>
    <ligand>
        <name>substrate</name>
    </ligand>
</feature>
<dbReference type="InterPro" id="IPR005952">
    <property type="entry name" value="Phosphogly_mut1"/>
</dbReference>
<feature type="active site" description="Proton donor/acceptor" evidence="4">
    <location>
        <position position="95"/>
    </location>
</feature>
<sequence length="248" mass="26342">MSVTSRPSGGSLVLLRHGQSTANAAGLFTGILDPALSAPGADEARAAAALLAANDLVPDALLVSPLRRATQTARLVADDLGLPKTAVSIDWRLIERNYGALTGRHKDDVRAEFGEDQFLAWRRSVDTAPPEMSAEQVAEFAATALFRGLPARALTSTESLRHVMGRVAEFHAERVEPLLADARTVLVVAHGNSLRAYCAVLEQLDKSAIHALNLPTGHPLVYRDGGRRYLDAPRAEAAALALTLDGGT</sequence>
<keyword evidence="2" id="KW-0324">Glycolysis</keyword>
<feature type="binding site" evidence="5">
    <location>
        <begin position="191"/>
        <end position="192"/>
    </location>
    <ligand>
        <name>substrate</name>
    </ligand>
</feature>
<proteinExistence type="inferred from homology"/>
<dbReference type="PIRSF" id="PIRSF000709">
    <property type="entry name" value="6PFK_2-Ptase"/>
    <property type="match status" value="1"/>
</dbReference>
<feature type="site" description="Transition state stabilizer" evidence="6">
    <location>
        <position position="190"/>
    </location>
</feature>
<dbReference type="KEGG" id="cart:PA27867_3395"/>
<dbReference type="AlphaFoldDB" id="A0A1B1BNS2"/>
<feature type="binding site" evidence="5">
    <location>
        <position position="68"/>
    </location>
    <ligand>
        <name>substrate</name>
    </ligand>
</feature>
<feature type="active site" description="Tele-phosphohistidine intermediate" evidence="4">
    <location>
        <position position="17"/>
    </location>
</feature>
<feature type="binding site" evidence="5">
    <location>
        <begin position="122"/>
        <end position="123"/>
    </location>
    <ligand>
        <name>substrate</name>
    </ligand>
</feature>
<feature type="binding site" evidence="5">
    <location>
        <begin position="95"/>
        <end position="98"/>
    </location>
    <ligand>
        <name>substrate</name>
    </ligand>
</feature>
<keyword evidence="9" id="KW-1185">Reference proteome</keyword>
<evidence type="ECO:0000256" key="2">
    <source>
        <dbReference type="ARBA" id="ARBA00023152"/>
    </source>
</evidence>
<dbReference type="EC" id="5.4.2.11" evidence="7"/>
<dbReference type="STRING" id="670052.PA27867_3395"/>
<comment type="catalytic activity">
    <reaction evidence="7">
        <text>(2R)-2-phosphoglycerate = (2R)-3-phosphoglycerate</text>
        <dbReference type="Rhea" id="RHEA:15901"/>
        <dbReference type="ChEBI" id="CHEBI:58272"/>
        <dbReference type="ChEBI" id="CHEBI:58289"/>
        <dbReference type="EC" id="5.4.2.11"/>
    </reaction>
</comment>
<dbReference type="Pfam" id="PF00300">
    <property type="entry name" value="His_Phos_1"/>
    <property type="match status" value="1"/>
</dbReference>
<keyword evidence="3" id="KW-0413">Isomerase</keyword>
<dbReference type="SUPFAM" id="SSF53254">
    <property type="entry name" value="Phosphoglycerate mutase-like"/>
    <property type="match status" value="1"/>
</dbReference>
<evidence type="ECO:0000256" key="6">
    <source>
        <dbReference type="PIRSR" id="PIRSR613078-3"/>
    </source>
</evidence>
<accession>A0A1B1BNS2</accession>
<comment type="function">
    <text evidence="7">Catalyzes the interconversion of 2-phosphoglycerate and 3-phosphoglycerate.</text>
</comment>
<evidence type="ECO:0000256" key="1">
    <source>
        <dbReference type="ARBA" id="ARBA00006717"/>
    </source>
</evidence>
<dbReference type="PANTHER" id="PTHR11931">
    <property type="entry name" value="PHOSPHOGLYCERATE MUTASE"/>
    <property type="match status" value="1"/>
</dbReference>
<feature type="binding site" evidence="5">
    <location>
        <position position="106"/>
    </location>
    <ligand>
        <name>substrate</name>
    </ligand>
</feature>
<evidence type="ECO:0000256" key="7">
    <source>
        <dbReference type="RuleBase" id="RU004512"/>
    </source>
</evidence>
<name>A0A1B1BNS2_9MICO</name>
<evidence type="ECO:0000313" key="8">
    <source>
        <dbReference type="EMBL" id="ANP74322.1"/>
    </source>
</evidence>
<dbReference type="PROSITE" id="PS00175">
    <property type="entry name" value="PG_MUTASE"/>
    <property type="match status" value="1"/>
</dbReference>
<dbReference type="GO" id="GO:0006096">
    <property type="term" value="P:glycolytic process"/>
    <property type="evidence" value="ECO:0007669"/>
    <property type="project" value="UniProtKB-UniPathway"/>
</dbReference>
<comment type="similarity">
    <text evidence="1">Belongs to the phosphoglycerate mutase family. BPG-dependent PGAM subfamily.</text>
</comment>
<dbReference type="InterPro" id="IPR029033">
    <property type="entry name" value="His_PPase_superfam"/>
</dbReference>
<evidence type="ECO:0000313" key="9">
    <source>
        <dbReference type="Proteomes" id="UP000092582"/>
    </source>
</evidence>